<keyword evidence="4 14" id="KW-0378">Hydrolase</keyword>
<dbReference type="Proteomes" id="UP001245285">
    <property type="component" value="Unassembled WGS sequence"/>
</dbReference>
<evidence type="ECO:0000313" key="18">
    <source>
        <dbReference type="EMBL" id="MDT0647369.1"/>
    </source>
</evidence>
<evidence type="ECO:0000256" key="11">
    <source>
        <dbReference type="ARBA" id="ARBA00034617"/>
    </source>
</evidence>
<dbReference type="Pfam" id="PF00580">
    <property type="entry name" value="UvrD-helicase"/>
    <property type="match status" value="1"/>
</dbReference>
<dbReference type="PROSITE" id="PS51198">
    <property type="entry name" value="UVRD_HELICASE_ATP_BIND"/>
    <property type="match status" value="1"/>
</dbReference>
<dbReference type="InterPro" id="IPR014017">
    <property type="entry name" value="DNA_helicase_UvrD-like_C"/>
</dbReference>
<evidence type="ECO:0000256" key="12">
    <source>
        <dbReference type="ARBA" id="ARBA00034808"/>
    </source>
</evidence>
<evidence type="ECO:0000256" key="7">
    <source>
        <dbReference type="ARBA" id="ARBA00022840"/>
    </source>
</evidence>
<evidence type="ECO:0000256" key="1">
    <source>
        <dbReference type="ARBA" id="ARBA00022722"/>
    </source>
</evidence>
<evidence type="ECO:0000256" key="10">
    <source>
        <dbReference type="ARBA" id="ARBA00023235"/>
    </source>
</evidence>
<comment type="caution">
    <text evidence="18">The sequence shown here is derived from an EMBL/GenBank/DDBJ whole genome shotgun (WGS) entry which is preliminary data.</text>
</comment>
<evidence type="ECO:0000256" key="8">
    <source>
        <dbReference type="ARBA" id="ARBA00023125"/>
    </source>
</evidence>
<evidence type="ECO:0000256" key="2">
    <source>
        <dbReference type="ARBA" id="ARBA00022741"/>
    </source>
</evidence>
<evidence type="ECO:0000256" key="5">
    <source>
        <dbReference type="ARBA" id="ARBA00022806"/>
    </source>
</evidence>
<reference evidence="18 19" key="1">
    <citation type="submission" date="2023-09" db="EMBL/GenBank/DDBJ databases">
        <authorList>
            <person name="Rey-Velasco X."/>
        </authorList>
    </citation>
    <scope>NUCLEOTIDE SEQUENCE [LARGE SCALE GENOMIC DNA]</scope>
    <source>
        <strain evidence="18 19">F260</strain>
    </source>
</reference>
<evidence type="ECO:0000256" key="14">
    <source>
        <dbReference type="PROSITE-ProRule" id="PRU00560"/>
    </source>
</evidence>
<evidence type="ECO:0000256" key="15">
    <source>
        <dbReference type="SAM" id="Coils"/>
    </source>
</evidence>
<dbReference type="PANTHER" id="PTHR11070:SF67">
    <property type="entry name" value="DNA 3'-5' HELICASE"/>
    <property type="match status" value="1"/>
</dbReference>
<evidence type="ECO:0000259" key="17">
    <source>
        <dbReference type="PROSITE" id="PS51217"/>
    </source>
</evidence>
<keyword evidence="2 14" id="KW-0547">Nucleotide-binding</keyword>
<name>A0ABU3CM05_9FLAO</name>
<dbReference type="PANTHER" id="PTHR11070">
    <property type="entry name" value="UVRD / RECB / PCRA DNA HELICASE FAMILY MEMBER"/>
    <property type="match status" value="1"/>
</dbReference>
<evidence type="ECO:0000313" key="19">
    <source>
        <dbReference type="Proteomes" id="UP001245285"/>
    </source>
</evidence>
<feature type="domain" description="UvrD-like helicase ATP-binding" evidence="16">
    <location>
        <begin position="1"/>
        <end position="470"/>
    </location>
</feature>
<dbReference type="RefSeq" id="WP_311495480.1">
    <property type="nucleotide sequence ID" value="NZ_JAVRHO010000016.1"/>
</dbReference>
<keyword evidence="7 14" id="KW-0067">ATP-binding</keyword>
<evidence type="ECO:0000256" key="13">
    <source>
        <dbReference type="ARBA" id="ARBA00048988"/>
    </source>
</evidence>
<dbReference type="Pfam" id="PF13361">
    <property type="entry name" value="UvrD_C"/>
    <property type="match status" value="2"/>
</dbReference>
<dbReference type="Gene3D" id="3.40.50.300">
    <property type="entry name" value="P-loop containing nucleotide triphosphate hydrolases"/>
    <property type="match status" value="3"/>
</dbReference>
<keyword evidence="10" id="KW-0413">Isomerase</keyword>
<evidence type="ECO:0000256" key="9">
    <source>
        <dbReference type="ARBA" id="ARBA00023204"/>
    </source>
</evidence>
<keyword evidence="6" id="KW-0269">Exonuclease</keyword>
<dbReference type="EMBL" id="JAVRHO010000016">
    <property type="protein sequence ID" value="MDT0647369.1"/>
    <property type="molecule type" value="Genomic_DNA"/>
</dbReference>
<keyword evidence="1" id="KW-0540">Nuclease</keyword>
<dbReference type="InterPro" id="IPR011604">
    <property type="entry name" value="PDDEXK-like_dom_sf"/>
</dbReference>
<dbReference type="InterPro" id="IPR000212">
    <property type="entry name" value="DNA_helicase_UvrD/REP"/>
</dbReference>
<sequence>MTNSFTIYNASAGSGKTFTLVKEYLLLLFNSKRKEEYQNILAITFTNKAVDEMKSRIADSLHAFSSEEIPAKSRGLFEVISKETGLNQVEIKDKSAKILKSVIHNYAAFEVSTIDGFTHRVLRTFAKDLGLPINFEVEMAQEEILMEAVESVISKAGTDPKLTKILVDFTLNKADDDKSWDIAGDLFEISKLLINENNQKPLELLRNKTLEDFEKFAAKLKSEIKQAKQENEKFAAAFFDLLKQNGLEDSDFSGKYVPGYFNKILNGKIISSFETGWMQKLQSDPLYKKTFKDASKKAIIDNIQPQVVDLFTATKDNYFKIEFLEAVNKRTVQLSLLNAINQEIQAIKKDRNLVLISEFNPQISAQVKDQPAPFIYERLGERYNNYFIDEFQDTSQMQWENLIPLMDASLSGMGGEDVPANLMLVGDAKQSIYRWRGGKAEQFIDLSNTKTRPFSIPQNVINLPANYRSGEEIVQFNNDFFGFAADYLSHPDYKDLFQKSNQQPIRKNCGYVNISFLEAENREEEFEIYPEKILEIIRDLESKNFRKGDICILTRRKSEGIAIANHLSEHDVSVVSSETLLISNSPEVNFIADLLAFSINPEDDMLKMAIFDYLQKMLQLENPHKVISANLPFNGNEFFSWLKDFNLNFDLENLTRLSLYEAAEYVIQTFDLVKSSDAYVQFFLDFVFENTQKSSLGISEFMDLWEREKSRLSILVPNDDDAVEIMTIHKAKGLEFPIVIYPFANADFSDTKRDDLWLEMEEPMNEIPVSYLSASKKMLNWHPASGEVYQELLHQKQLDTLNVLYVACTRASDQLYILTNFDLDKKGISKTNKTSGLLIEFLRSKGLWNEEKTYEFGKTSEIAKENKSSTETISPEHFYSSATQNQAVNIVTRSGSLWDTKQKGAIEKGEIAHEILAHINSLEDIDVAVENAVIDGMITENAATEIKNLVNKTCNHQQLKQYFAPGIESFNERTIITAEGKIRPDRLVISGNKCTVIDYKTGNAADSHKKQINKYAEVLSGMGYEIEEKILVYVNEEVSPMFV</sequence>
<keyword evidence="5 14" id="KW-0347">Helicase</keyword>
<keyword evidence="15" id="KW-0175">Coiled coil</keyword>
<keyword evidence="8" id="KW-0238">DNA-binding</keyword>
<evidence type="ECO:0000259" key="16">
    <source>
        <dbReference type="PROSITE" id="PS51198"/>
    </source>
</evidence>
<dbReference type="InterPro" id="IPR014016">
    <property type="entry name" value="UvrD-like_ATP-bd"/>
</dbReference>
<accession>A0ABU3CM05</accession>
<keyword evidence="19" id="KW-1185">Reference proteome</keyword>
<dbReference type="Gene3D" id="1.10.3170.10">
    <property type="entry name" value="Recbcd, chain B, domain 2"/>
    <property type="match status" value="1"/>
</dbReference>
<evidence type="ECO:0000256" key="3">
    <source>
        <dbReference type="ARBA" id="ARBA00022763"/>
    </source>
</evidence>
<protein>
    <recommendedName>
        <fullName evidence="12">DNA 3'-5' helicase</fullName>
        <ecNumber evidence="12">5.6.2.4</ecNumber>
    </recommendedName>
</protein>
<dbReference type="Gene3D" id="3.90.320.10">
    <property type="match status" value="1"/>
</dbReference>
<keyword evidence="3" id="KW-0227">DNA damage</keyword>
<dbReference type="PROSITE" id="PS51217">
    <property type="entry name" value="UVRD_HELICASE_CTER"/>
    <property type="match status" value="1"/>
</dbReference>
<evidence type="ECO:0000256" key="6">
    <source>
        <dbReference type="ARBA" id="ARBA00022839"/>
    </source>
</evidence>
<comment type="catalytic activity">
    <reaction evidence="11">
        <text>Couples ATP hydrolysis with the unwinding of duplex DNA by translocating in the 3'-5' direction.</text>
        <dbReference type="EC" id="5.6.2.4"/>
    </reaction>
</comment>
<feature type="binding site" evidence="14">
    <location>
        <begin position="10"/>
        <end position="17"/>
    </location>
    <ligand>
        <name>ATP</name>
        <dbReference type="ChEBI" id="CHEBI:30616"/>
    </ligand>
</feature>
<organism evidence="18 19">
    <name type="scientific">Autumnicola lenta</name>
    <dbReference type="NCBI Taxonomy" id="3075593"/>
    <lineage>
        <taxon>Bacteria</taxon>
        <taxon>Pseudomonadati</taxon>
        <taxon>Bacteroidota</taxon>
        <taxon>Flavobacteriia</taxon>
        <taxon>Flavobacteriales</taxon>
        <taxon>Flavobacteriaceae</taxon>
        <taxon>Autumnicola</taxon>
    </lineage>
</organism>
<feature type="coiled-coil region" evidence="15">
    <location>
        <begin position="210"/>
        <end position="237"/>
    </location>
</feature>
<feature type="domain" description="UvrD-like helicase C-terminal" evidence="17">
    <location>
        <begin position="471"/>
        <end position="733"/>
    </location>
</feature>
<dbReference type="EC" id="5.6.2.4" evidence="12"/>
<dbReference type="InterPro" id="IPR027417">
    <property type="entry name" value="P-loop_NTPase"/>
</dbReference>
<dbReference type="SUPFAM" id="SSF52540">
    <property type="entry name" value="P-loop containing nucleoside triphosphate hydrolases"/>
    <property type="match status" value="1"/>
</dbReference>
<proteinExistence type="predicted"/>
<gene>
    <name evidence="18" type="ORF">RM545_11770</name>
</gene>
<keyword evidence="9" id="KW-0234">DNA repair</keyword>
<comment type="catalytic activity">
    <reaction evidence="13">
        <text>ATP + H2O = ADP + phosphate + H(+)</text>
        <dbReference type="Rhea" id="RHEA:13065"/>
        <dbReference type="ChEBI" id="CHEBI:15377"/>
        <dbReference type="ChEBI" id="CHEBI:15378"/>
        <dbReference type="ChEBI" id="CHEBI:30616"/>
        <dbReference type="ChEBI" id="CHEBI:43474"/>
        <dbReference type="ChEBI" id="CHEBI:456216"/>
        <dbReference type="EC" id="5.6.2.4"/>
    </reaction>
</comment>
<evidence type="ECO:0000256" key="4">
    <source>
        <dbReference type="ARBA" id="ARBA00022801"/>
    </source>
</evidence>